<accession>A0ABW2V7P2</accession>
<organism evidence="2 3">
    <name type="scientific">Paenibacillus thermoaerophilus</name>
    <dbReference type="NCBI Taxonomy" id="1215385"/>
    <lineage>
        <taxon>Bacteria</taxon>
        <taxon>Bacillati</taxon>
        <taxon>Bacillota</taxon>
        <taxon>Bacilli</taxon>
        <taxon>Bacillales</taxon>
        <taxon>Paenibacillaceae</taxon>
        <taxon>Paenibacillus</taxon>
    </lineage>
</organism>
<evidence type="ECO:0000313" key="2">
    <source>
        <dbReference type="EMBL" id="MFC7750313.1"/>
    </source>
</evidence>
<reference evidence="3" key="1">
    <citation type="journal article" date="2019" name="Int. J. Syst. Evol. Microbiol.">
        <title>The Global Catalogue of Microorganisms (GCM) 10K type strain sequencing project: providing services to taxonomists for standard genome sequencing and annotation.</title>
        <authorList>
            <consortium name="The Broad Institute Genomics Platform"/>
            <consortium name="The Broad Institute Genome Sequencing Center for Infectious Disease"/>
            <person name="Wu L."/>
            <person name="Ma J."/>
        </authorList>
    </citation>
    <scope>NUCLEOTIDE SEQUENCE [LARGE SCALE GENOMIC DNA]</scope>
    <source>
        <strain evidence="3">JCM 18657</strain>
    </source>
</reference>
<keyword evidence="3" id="KW-1185">Reference proteome</keyword>
<sequence length="291" mass="31455">MSDYTFIDGYTKTPGSNLTFEFSPVTLQPQQTLVFWYNNKNRSLQEFNDYYGVSLTESQVVNVSGFQGFANGGDRGVIIKNKQGVEIARASYLSGDTAEDQGVQYKLADSGIDEAILQILAAPTPGSVTSGQVPSSPVILPDMPANLPPVVVHTPVTSGNAANDLVITADIKDPESTVTDSTYANESVTATVFYKLPSDAAYKTVSMVKTSDSGYTGIIPERASRSKTGASRLHPCKNRTAPSKSAKRRSTKRSPKETEIRYASGSRRLTAVLKPRWPLMRTVCARSSKPA</sequence>
<dbReference type="RefSeq" id="WP_138788070.1">
    <property type="nucleotide sequence ID" value="NZ_VCQZ01000002.1"/>
</dbReference>
<dbReference type="EMBL" id="JBHTGQ010000023">
    <property type="protein sequence ID" value="MFC7750313.1"/>
    <property type="molecule type" value="Genomic_DNA"/>
</dbReference>
<dbReference type="Proteomes" id="UP001596528">
    <property type="component" value="Unassembled WGS sequence"/>
</dbReference>
<protein>
    <submittedName>
        <fullName evidence="2">Uncharacterized protein</fullName>
    </submittedName>
</protein>
<evidence type="ECO:0000313" key="3">
    <source>
        <dbReference type="Proteomes" id="UP001596528"/>
    </source>
</evidence>
<comment type="caution">
    <text evidence="2">The sequence shown here is derived from an EMBL/GenBank/DDBJ whole genome shotgun (WGS) entry which is preliminary data.</text>
</comment>
<proteinExistence type="predicted"/>
<feature type="region of interest" description="Disordered" evidence="1">
    <location>
        <begin position="217"/>
        <end position="265"/>
    </location>
</feature>
<gene>
    <name evidence="2" type="ORF">ACFQWB_10280</name>
</gene>
<evidence type="ECO:0000256" key="1">
    <source>
        <dbReference type="SAM" id="MobiDB-lite"/>
    </source>
</evidence>
<name>A0ABW2V7P2_9BACL</name>